<evidence type="ECO:0000313" key="1">
    <source>
        <dbReference type="EMBL" id="VVM07105.1"/>
    </source>
</evidence>
<protein>
    <submittedName>
        <fullName evidence="1">Uncharacterized protein</fullName>
    </submittedName>
</protein>
<gene>
    <name evidence="1" type="ORF">MAMT_01568</name>
</gene>
<accession>A0A5E6MGV1</accession>
<proteinExistence type="predicted"/>
<organism evidence="1 2">
    <name type="scientific">Methylacidimicrobium tartarophylax</name>
    <dbReference type="NCBI Taxonomy" id="1041768"/>
    <lineage>
        <taxon>Bacteria</taxon>
        <taxon>Pseudomonadati</taxon>
        <taxon>Verrucomicrobiota</taxon>
        <taxon>Methylacidimicrobium</taxon>
    </lineage>
</organism>
<name>A0A5E6MGV1_9BACT</name>
<dbReference type="RefSeq" id="WP_142660399.1">
    <property type="nucleotide sequence ID" value="NZ_CABFVA020000082.1"/>
</dbReference>
<evidence type="ECO:0000313" key="2">
    <source>
        <dbReference type="Proteomes" id="UP000334923"/>
    </source>
</evidence>
<dbReference type="Proteomes" id="UP000334923">
    <property type="component" value="Unassembled WGS sequence"/>
</dbReference>
<sequence length="99" mass="10746">MAEAYVVQTANVLARLVECLTTAKAHAEWRGRHGKKPIQNLPGYAVSLWSKTSIDVLQPWDVRQAPDPIAATRPFRPIQVIQPGPIAKARAQLAALGPG</sequence>
<dbReference type="EMBL" id="CABFVA020000082">
    <property type="protein sequence ID" value="VVM07105.1"/>
    <property type="molecule type" value="Genomic_DNA"/>
</dbReference>
<reference evidence="1 2" key="1">
    <citation type="submission" date="2019-09" db="EMBL/GenBank/DDBJ databases">
        <authorList>
            <person name="Cremers G."/>
        </authorList>
    </citation>
    <scope>NUCLEOTIDE SEQUENCE [LARGE SCALE GENOMIC DNA]</scope>
    <source>
        <strain evidence="1">4A</strain>
    </source>
</reference>
<keyword evidence="2" id="KW-1185">Reference proteome</keyword>
<dbReference type="AlphaFoldDB" id="A0A5E6MGV1"/>